<gene>
    <name evidence="2" type="ordered locus">Tneu_1698</name>
</gene>
<dbReference type="Proteomes" id="UP000001694">
    <property type="component" value="Chromosome"/>
</dbReference>
<evidence type="ECO:0000313" key="2">
    <source>
        <dbReference type="EMBL" id="ACB40619.1"/>
    </source>
</evidence>
<dbReference type="InterPro" id="IPR011689">
    <property type="entry name" value="PaRep2b"/>
</dbReference>
<organism evidence="2 3">
    <name type="scientific">Pyrobaculum neutrophilum (strain DSM 2338 / JCM 9278 / NBRC 100436 / V24Sta)</name>
    <name type="common">Thermoproteus neutrophilus</name>
    <dbReference type="NCBI Taxonomy" id="444157"/>
    <lineage>
        <taxon>Archaea</taxon>
        <taxon>Thermoproteota</taxon>
        <taxon>Thermoprotei</taxon>
        <taxon>Thermoproteales</taxon>
        <taxon>Thermoproteaceae</taxon>
        <taxon>Pyrobaculum</taxon>
    </lineage>
</organism>
<proteinExistence type="predicted"/>
<keyword evidence="3" id="KW-1185">Reference proteome</keyword>
<evidence type="ECO:0000259" key="1">
    <source>
        <dbReference type="Pfam" id="PF07775"/>
    </source>
</evidence>
<dbReference type="eggNOG" id="arCOG09780">
    <property type="taxonomic scope" value="Archaea"/>
</dbReference>
<dbReference type="AlphaFoldDB" id="B1YAH0"/>
<dbReference type="HOGENOM" id="CLU_1122676_0_0_2"/>
<dbReference type="Pfam" id="PF07775">
    <property type="entry name" value="PaRep2b"/>
    <property type="match status" value="1"/>
</dbReference>
<feature type="domain" description="PaRep2b" evidence="1">
    <location>
        <begin position="4"/>
        <end position="175"/>
    </location>
</feature>
<evidence type="ECO:0000313" key="3">
    <source>
        <dbReference type="Proteomes" id="UP000001694"/>
    </source>
</evidence>
<dbReference type="GeneID" id="6166213"/>
<accession>B1YAH0</accession>
<dbReference type="RefSeq" id="WP_012351038.1">
    <property type="nucleotide sequence ID" value="NC_010525.1"/>
</dbReference>
<sequence length="238" mass="26463">MSSDVEVSVEDLKLEGGSPSAHLVVKAGGSAVRFRLGIRVGEKLELVFGPSTRERAEEAARVLRALGVEAEPRQHGGRWRVYVTTNAIASAHKALREAVARAVEAAAERGAVEKEVAEGWLRKLRSPSPPGWPDFSVRVDKGELRVEHNTRRRERMEEVVAKLRALGLAEGADYRRYSGRNMERLRITPDGVRRLAYIAKHAEDPRAREEAAALLTHLIERASDDRARERLKKLVEGA</sequence>
<dbReference type="EMBL" id="CP001014">
    <property type="protein sequence ID" value="ACB40619.1"/>
    <property type="molecule type" value="Genomic_DNA"/>
</dbReference>
<dbReference type="KEGG" id="tne:Tneu_1698"/>
<dbReference type="OrthoDB" id="377005at2157"/>
<protein>
    <submittedName>
        <fullName evidence="2">PaREP2b</fullName>
    </submittedName>
</protein>
<name>B1YAH0_PYRNV</name>
<reference evidence="2" key="1">
    <citation type="submission" date="2008-03" db="EMBL/GenBank/DDBJ databases">
        <title>Complete sequence of Thermoproteus neutrophilus V24Sta.</title>
        <authorList>
            <consortium name="US DOE Joint Genome Institute"/>
            <person name="Copeland A."/>
            <person name="Lucas S."/>
            <person name="Lapidus A."/>
            <person name="Glavina del Rio T."/>
            <person name="Dalin E."/>
            <person name="Tice H."/>
            <person name="Bruce D."/>
            <person name="Goodwin L."/>
            <person name="Pitluck S."/>
            <person name="Sims D."/>
            <person name="Brettin T."/>
            <person name="Detter J.C."/>
            <person name="Han C."/>
            <person name="Kuske C.R."/>
            <person name="Schmutz J."/>
            <person name="Larimer F."/>
            <person name="Land M."/>
            <person name="Hauser L."/>
            <person name="Kyrpides N."/>
            <person name="Mikhailova N."/>
            <person name="Biddle J.F."/>
            <person name="Zhang Z."/>
            <person name="Fitz-Gibbon S.T."/>
            <person name="Lowe T.M."/>
            <person name="Saltikov C."/>
            <person name="House C.H."/>
            <person name="Richardson P."/>
        </authorList>
    </citation>
    <scope>NUCLEOTIDE SEQUENCE [LARGE SCALE GENOMIC DNA]</scope>
    <source>
        <strain evidence="2">V24Sta</strain>
    </source>
</reference>